<evidence type="ECO:0000313" key="3">
    <source>
        <dbReference type="EMBL" id="CAG9183133.1"/>
    </source>
</evidence>
<dbReference type="SUPFAM" id="SSF53850">
    <property type="entry name" value="Periplasmic binding protein-like II"/>
    <property type="match status" value="1"/>
</dbReference>
<comment type="similarity">
    <text evidence="1">Belongs to the UPF0065 (bug) family.</text>
</comment>
<keyword evidence="4" id="KW-1185">Reference proteome</keyword>
<evidence type="ECO:0000256" key="1">
    <source>
        <dbReference type="ARBA" id="ARBA00006987"/>
    </source>
</evidence>
<protein>
    <recommendedName>
        <fullName evidence="5">Tripartite tricarboxylate transporter substrate binding protein</fullName>
    </recommendedName>
</protein>
<sequence length="336" mass="35588">MNRRTFARTAFQAALITTIPGLLPALARAAAAAAAGPGGFPDRPLHAVVPYPAGGVVDVTLRAVLDRMSLDLPQRVVVENRPGADGRIGIEFAGRAPADGYTLLGVSPVFAVAQTLYPDSGIRIQNFRAVGAVAAVPSVYVVHNDVPARTLKEFTVWAKARPGAVNVPVPGVGSSLHLAQELFFESTGVRVTNVGYKGQPPSVLDLGRGQLQFALLSQNLALPLIQSKRVRPLAVNATKRTRSLPDIPTIAEAGYPEALVQSWYGLAVHARTAPAIVDYLSTALQSTMATPDVRGKLEALDAEIFALDARQFDSLIQAEAARLATLIKARNIKVDA</sequence>
<dbReference type="PANTHER" id="PTHR42928">
    <property type="entry name" value="TRICARBOXYLATE-BINDING PROTEIN"/>
    <property type="match status" value="1"/>
</dbReference>
<evidence type="ECO:0000256" key="2">
    <source>
        <dbReference type="SAM" id="SignalP"/>
    </source>
</evidence>
<organism evidence="3 4">
    <name type="scientific">Cupriavidus laharis</name>
    <dbReference type="NCBI Taxonomy" id="151654"/>
    <lineage>
        <taxon>Bacteria</taxon>
        <taxon>Pseudomonadati</taxon>
        <taxon>Pseudomonadota</taxon>
        <taxon>Betaproteobacteria</taxon>
        <taxon>Burkholderiales</taxon>
        <taxon>Burkholderiaceae</taxon>
        <taxon>Cupriavidus</taxon>
    </lineage>
</organism>
<feature type="signal peptide" evidence="2">
    <location>
        <begin position="1"/>
        <end position="29"/>
    </location>
</feature>
<reference evidence="3 4" key="1">
    <citation type="submission" date="2021-08" db="EMBL/GenBank/DDBJ databases">
        <authorList>
            <person name="Peeters C."/>
        </authorList>
    </citation>
    <scope>NUCLEOTIDE SEQUENCE [LARGE SCALE GENOMIC DNA]</scope>
    <source>
        <strain evidence="3 4">LMG 23992</strain>
    </source>
</reference>
<comment type="caution">
    <text evidence="3">The sequence shown here is derived from an EMBL/GenBank/DDBJ whole genome shotgun (WGS) entry which is preliminary data.</text>
</comment>
<accession>A0ABM8XS26</accession>
<feature type="chain" id="PRO_5046768266" description="Tripartite tricarboxylate transporter substrate binding protein" evidence="2">
    <location>
        <begin position="30"/>
        <end position="336"/>
    </location>
</feature>
<evidence type="ECO:0008006" key="5">
    <source>
        <dbReference type="Google" id="ProtNLM"/>
    </source>
</evidence>
<dbReference type="InterPro" id="IPR042100">
    <property type="entry name" value="Bug_dom1"/>
</dbReference>
<evidence type="ECO:0000313" key="4">
    <source>
        <dbReference type="Proteomes" id="UP000727654"/>
    </source>
</evidence>
<keyword evidence="2" id="KW-0732">Signal</keyword>
<name>A0ABM8XS26_9BURK</name>
<dbReference type="CDD" id="cd07012">
    <property type="entry name" value="PBP2_Bug_TTT"/>
    <property type="match status" value="1"/>
</dbReference>
<gene>
    <name evidence="3" type="ORF">LMG23992_04905</name>
</gene>
<dbReference type="Pfam" id="PF03401">
    <property type="entry name" value="TctC"/>
    <property type="match status" value="1"/>
</dbReference>
<dbReference type="RefSeq" id="WP_224082357.1">
    <property type="nucleotide sequence ID" value="NZ_CAJZAI010000019.1"/>
</dbReference>
<dbReference type="PANTHER" id="PTHR42928:SF5">
    <property type="entry name" value="BLR1237 PROTEIN"/>
    <property type="match status" value="1"/>
</dbReference>
<dbReference type="PIRSF" id="PIRSF017082">
    <property type="entry name" value="YflP"/>
    <property type="match status" value="1"/>
</dbReference>
<dbReference type="EMBL" id="CAJZAI010000019">
    <property type="protein sequence ID" value="CAG9183133.1"/>
    <property type="molecule type" value="Genomic_DNA"/>
</dbReference>
<dbReference type="Proteomes" id="UP000727654">
    <property type="component" value="Unassembled WGS sequence"/>
</dbReference>
<dbReference type="InterPro" id="IPR005064">
    <property type="entry name" value="BUG"/>
</dbReference>
<dbReference type="Gene3D" id="3.40.190.150">
    <property type="entry name" value="Bordetella uptake gene, domain 1"/>
    <property type="match status" value="1"/>
</dbReference>
<proteinExistence type="inferred from homology"/>
<dbReference type="Gene3D" id="3.40.190.10">
    <property type="entry name" value="Periplasmic binding protein-like II"/>
    <property type="match status" value="1"/>
</dbReference>